<name>A0ABV7H750_9BURK</name>
<comment type="pathway">
    <text evidence="5 14">Cofactor biosynthesis; adenosylcobalamin biosynthesis; adenosylcobalamin from cob(II)yrinate a,c-diamide: step 6/7.</text>
</comment>
<sequence>MAAAAPRILVLGGARSGKSRRAEQLVAEWLSRPPRRAVLLATAVAGDAGMAQRIARHQADRAQRLPQLACVEVGRDLPDALVRHSQPDALVVVDCLTLWLAQLMAPPQTAGALDVLDPAQCAAEIDRLSAALRAATGPVVLVSNEVGMGVTPLGELTREFMDTQGRMHQQLARQMTRVELVVAGRVLVLPPRAEEVLT</sequence>
<keyword evidence="9 14" id="KW-0808">Transferase</keyword>
<comment type="pathway">
    <text evidence="6 14">Cofactor biosynthesis; adenosylcobalamin biosynthesis; adenosylcobalamin from cob(II)yrinate a,c-diamide: step 5/7.</text>
</comment>
<dbReference type="PANTHER" id="PTHR34848:SF1">
    <property type="entry name" value="BIFUNCTIONAL ADENOSYLCOBALAMIN BIOSYNTHESIS PROTEIN COBU"/>
    <property type="match status" value="1"/>
</dbReference>
<evidence type="ECO:0000256" key="5">
    <source>
        <dbReference type="ARBA" id="ARBA00004692"/>
    </source>
</evidence>
<evidence type="ECO:0000256" key="1">
    <source>
        <dbReference type="ARBA" id="ARBA00000312"/>
    </source>
</evidence>
<evidence type="ECO:0000256" key="7">
    <source>
        <dbReference type="ARBA" id="ARBA00007490"/>
    </source>
</evidence>
<evidence type="ECO:0000256" key="9">
    <source>
        <dbReference type="ARBA" id="ARBA00022679"/>
    </source>
</evidence>
<proteinExistence type="inferred from homology"/>
<dbReference type="PANTHER" id="PTHR34848">
    <property type="match status" value="1"/>
</dbReference>
<evidence type="ECO:0000256" key="11">
    <source>
        <dbReference type="ARBA" id="ARBA00022777"/>
    </source>
</evidence>
<evidence type="ECO:0000256" key="14">
    <source>
        <dbReference type="PIRNR" id="PIRNR006135"/>
    </source>
</evidence>
<reference evidence="16" key="1">
    <citation type="journal article" date="2019" name="Int. J. Syst. Evol. Microbiol.">
        <title>The Global Catalogue of Microorganisms (GCM) 10K type strain sequencing project: providing services to taxonomists for standard genome sequencing and annotation.</title>
        <authorList>
            <consortium name="The Broad Institute Genomics Platform"/>
            <consortium name="The Broad Institute Genome Sequencing Center for Infectious Disease"/>
            <person name="Wu L."/>
            <person name="Ma J."/>
        </authorList>
    </citation>
    <scope>NUCLEOTIDE SEQUENCE [LARGE SCALE GENOMIC DNA]</scope>
    <source>
        <strain evidence="16">KCTC 52168</strain>
    </source>
</reference>
<dbReference type="Proteomes" id="UP001595556">
    <property type="component" value="Unassembled WGS sequence"/>
</dbReference>
<evidence type="ECO:0000313" key="16">
    <source>
        <dbReference type="Proteomes" id="UP001595556"/>
    </source>
</evidence>
<dbReference type="EC" id="2.7.7.62" evidence="14"/>
<evidence type="ECO:0000256" key="3">
    <source>
        <dbReference type="ARBA" id="ARBA00001522"/>
    </source>
</evidence>
<keyword evidence="15" id="KW-0548">Nucleotidyltransferase</keyword>
<dbReference type="InterPro" id="IPR003203">
    <property type="entry name" value="CobU/CobP"/>
</dbReference>
<evidence type="ECO:0000256" key="8">
    <source>
        <dbReference type="ARBA" id="ARBA00022573"/>
    </source>
</evidence>
<dbReference type="GO" id="GO:0016301">
    <property type="term" value="F:kinase activity"/>
    <property type="evidence" value="ECO:0007669"/>
    <property type="project" value="UniProtKB-KW"/>
</dbReference>
<keyword evidence="12 14" id="KW-0067">ATP-binding</keyword>
<dbReference type="SUPFAM" id="SSF52540">
    <property type="entry name" value="P-loop containing nucleoside triphosphate hydrolases"/>
    <property type="match status" value="1"/>
</dbReference>
<dbReference type="Pfam" id="PF02283">
    <property type="entry name" value="CobU"/>
    <property type="match status" value="1"/>
</dbReference>
<dbReference type="RefSeq" id="WP_377304563.1">
    <property type="nucleotide sequence ID" value="NZ_CP180191.1"/>
</dbReference>
<keyword evidence="8 14" id="KW-0169">Cobalamin biosynthesis</keyword>
<dbReference type="EMBL" id="JBHRTI010000007">
    <property type="protein sequence ID" value="MFC3148523.1"/>
    <property type="molecule type" value="Genomic_DNA"/>
</dbReference>
<evidence type="ECO:0000256" key="13">
    <source>
        <dbReference type="ARBA" id="ARBA00023134"/>
    </source>
</evidence>
<evidence type="ECO:0000256" key="10">
    <source>
        <dbReference type="ARBA" id="ARBA00022741"/>
    </source>
</evidence>
<dbReference type="PIRSF" id="PIRSF006135">
    <property type="entry name" value="CobU"/>
    <property type="match status" value="1"/>
</dbReference>
<gene>
    <name evidence="15" type="ORF">ACFOEN_12900</name>
</gene>
<comment type="catalytic activity">
    <reaction evidence="1 14">
        <text>adenosylcob(III)inamide + ATP = adenosylcob(III)inamide phosphate + ADP + H(+)</text>
        <dbReference type="Rhea" id="RHEA:15769"/>
        <dbReference type="ChEBI" id="CHEBI:2480"/>
        <dbReference type="ChEBI" id="CHEBI:15378"/>
        <dbReference type="ChEBI" id="CHEBI:30616"/>
        <dbReference type="ChEBI" id="CHEBI:58502"/>
        <dbReference type="ChEBI" id="CHEBI:456216"/>
        <dbReference type="EC" id="2.7.1.156"/>
    </reaction>
</comment>
<organism evidence="15 16">
    <name type="scientific">Piscinibacterium candidicorallinum</name>
    <dbReference type="NCBI Taxonomy" id="1793872"/>
    <lineage>
        <taxon>Bacteria</taxon>
        <taxon>Pseudomonadati</taxon>
        <taxon>Pseudomonadota</taxon>
        <taxon>Betaproteobacteria</taxon>
        <taxon>Burkholderiales</taxon>
        <taxon>Piscinibacterium</taxon>
    </lineage>
</organism>
<accession>A0ABV7H750</accession>
<dbReference type="GO" id="GO:0016779">
    <property type="term" value="F:nucleotidyltransferase activity"/>
    <property type="evidence" value="ECO:0007669"/>
    <property type="project" value="UniProtKB-KW"/>
</dbReference>
<comment type="function">
    <text evidence="4 14">Catalyzes ATP-dependent phosphorylation of adenosylcobinamide and addition of GMP to adenosylcobinamide phosphate.</text>
</comment>
<keyword evidence="10 14" id="KW-0547">Nucleotide-binding</keyword>
<comment type="similarity">
    <text evidence="7 14">Belongs to the CobU/CobP family.</text>
</comment>
<dbReference type="InterPro" id="IPR027417">
    <property type="entry name" value="P-loop_NTPase"/>
</dbReference>
<keyword evidence="16" id="KW-1185">Reference proteome</keyword>
<dbReference type="CDD" id="cd00544">
    <property type="entry name" value="CobU"/>
    <property type="match status" value="1"/>
</dbReference>
<comment type="catalytic activity">
    <reaction evidence="2 14">
        <text>adenosylcob(III)inamide phosphate + GTP + H(+) = adenosylcob(III)inamide-GDP + diphosphate</text>
        <dbReference type="Rhea" id="RHEA:22712"/>
        <dbReference type="ChEBI" id="CHEBI:15378"/>
        <dbReference type="ChEBI" id="CHEBI:33019"/>
        <dbReference type="ChEBI" id="CHEBI:37565"/>
        <dbReference type="ChEBI" id="CHEBI:58502"/>
        <dbReference type="ChEBI" id="CHEBI:60487"/>
        <dbReference type="EC" id="2.7.7.62"/>
    </reaction>
</comment>
<dbReference type="EC" id="2.7.1.156" evidence="14"/>
<protein>
    <recommendedName>
        <fullName evidence="14">Bifunctional adenosylcobalamin biosynthesis protein</fullName>
        <ecNumber evidence="14">2.7.1.156</ecNumber>
        <ecNumber evidence="14">2.7.7.62</ecNumber>
    </recommendedName>
</protein>
<evidence type="ECO:0000256" key="4">
    <source>
        <dbReference type="ARBA" id="ARBA00003889"/>
    </source>
</evidence>
<evidence type="ECO:0000313" key="15">
    <source>
        <dbReference type="EMBL" id="MFC3148523.1"/>
    </source>
</evidence>
<keyword evidence="11 14" id="KW-0418">Kinase</keyword>
<evidence type="ECO:0000256" key="2">
    <source>
        <dbReference type="ARBA" id="ARBA00000711"/>
    </source>
</evidence>
<comment type="caution">
    <text evidence="15">The sequence shown here is derived from an EMBL/GenBank/DDBJ whole genome shotgun (WGS) entry which is preliminary data.</text>
</comment>
<keyword evidence="13 14" id="KW-0342">GTP-binding</keyword>
<evidence type="ECO:0000256" key="12">
    <source>
        <dbReference type="ARBA" id="ARBA00022840"/>
    </source>
</evidence>
<dbReference type="Gene3D" id="3.40.50.300">
    <property type="entry name" value="P-loop containing nucleotide triphosphate hydrolases"/>
    <property type="match status" value="1"/>
</dbReference>
<comment type="catalytic activity">
    <reaction evidence="3">
        <text>adenosylcob(III)inamide + GTP = adenosylcob(III)inamide phosphate + GDP + H(+)</text>
        <dbReference type="Rhea" id="RHEA:15765"/>
        <dbReference type="ChEBI" id="CHEBI:2480"/>
        <dbReference type="ChEBI" id="CHEBI:15378"/>
        <dbReference type="ChEBI" id="CHEBI:37565"/>
        <dbReference type="ChEBI" id="CHEBI:58189"/>
        <dbReference type="ChEBI" id="CHEBI:58502"/>
        <dbReference type="EC" id="2.7.1.156"/>
    </reaction>
</comment>
<evidence type="ECO:0000256" key="6">
    <source>
        <dbReference type="ARBA" id="ARBA00005159"/>
    </source>
</evidence>